<keyword evidence="2" id="KW-0540">Nuclease</keyword>
<evidence type="ECO:0000259" key="1">
    <source>
        <dbReference type="Pfam" id="PF05685"/>
    </source>
</evidence>
<dbReference type="Pfam" id="PF05685">
    <property type="entry name" value="Uma2"/>
    <property type="match status" value="1"/>
</dbReference>
<sequence>MTAAVFNHEGPWTEEEYLALGETQQRVELFDGSLHVTPAPTPRHQRISRRLGNILEAAAEAAGLELLEAVNVRLRPGRIPIPDLVVTNPIDLDELTIEATDVRLVCEIISPSNASTDKVLKMHYYAAAGIEWYLLVEQVTGAMRLYRRQGGHFVEKATTKRGEALELTEPVRATIRPEDLVP</sequence>
<dbReference type="EMBL" id="JACHDP010000001">
    <property type="protein sequence ID" value="MBB5477435.1"/>
    <property type="molecule type" value="Genomic_DNA"/>
</dbReference>
<dbReference type="PANTHER" id="PTHR35400">
    <property type="entry name" value="SLR1083 PROTEIN"/>
    <property type="match status" value="1"/>
</dbReference>
<dbReference type="Proteomes" id="UP000586947">
    <property type="component" value="Unassembled WGS sequence"/>
</dbReference>
<evidence type="ECO:0000313" key="3">
    <source>
        <dbReference type="Proteomes" id="UP000586947"/>
    </source>
</evidence>
<protein>
    <submittedName>
        <fullName evidence="2">Uma2 family endonuclease</fullName>
    </submittedName>
</protein>
<accession>A0A840VL99</accession>
<evidence type="ECO:0000313" key="2">
    <source>
        <dbReference type="EMBL" id="MBB5477435.1"/>
    </source>
</evidence>
<reference evidence="2 3" key="1">
    <citation type="submission" date="2020-08" db="EMBL/GenBank/DDBJ databases">
        <title>Sequencing the genomes of 1000 actinobacteria strains.</title>
        <authorList>
            <person name="Klenk H.-P."/>
        </authorList>
    </citation>
    <scope>NUCLEOTIDE SEQUENCE [LARGE SCALE GENOMIC DNA]</scope>
    <source>
        <strain evidence="2 3">DSM 103125</strain>
    </source>
</reference>
<comment type="caution">
    <text evidence="2">The sequence shown here is derived from an EMBL/GenBank/DDBJ whole genome shotgun (WGS) entry which is preliminary data.</text>
</comment>
<keyword evidence="2" id="KW-0255">Endonuclease</keyword>
<dbReference type="AlphaFoldDB" id="A0A840VL99"/>
<name>A0A840VL99_9ACTN</name>
<dbReference type="CDD" id="cd06260">
    <property type="entry name" value="DUF820-like"/>
    <property type="match status" value="1"/>
</dbReference>
<keyword evidence="3" id="KW-1185">Reference proteome</keyword>
<dbReference type="InterPro" id="IPR008538">
    <property type="entry name" value="Uma2"/>
</dbReference>
<organism evidence="2 3">
    <name type="scientific">Micromonospora parathelypteridis</name>
    <dbReference type="NCBI Taxonomy" id="1839617"/>
    <lineage>
        <taxon>Bacteria</taxon>
        <taxon>Bacillati</taxon>
        <taxon>Actinomycetota</taxon>
        <taxon>Actinomycetes</taxon>
        <taxon>Micromonosporales</taxon>
        <taxon>Micromonosporaceae</taxon>
        <taxon>Micromonospora</taxon>
    </lineage>
</organism>
<keyword evidence="2" id="KW-0378">Hydrolase</keyword>
<dbReference type="InterPro" id="IPR012296">
    <property type="entry name" value="Nuclease_put_TT1808"/>
</dbReference>
<dbReference type="PANTHER" id="PTHR35400:SF3">
    <property type="entry name" value="SLL1072 PROTEIN"/>
    <property type="match status" value="1"/>
</dbReference>
<dbReference type="RefSeq" id="WP_184178439.1">
    <property type="nucleotide sequence ID" value="NZ_BMNF01000002.1"/>
</dbReference>
<dbReference type="Gene3D" id="3.90.1570.10">
    <property type="entry name" value="tt1808, chain A"/>
    <property type="match status" value="1"/>
</dbReference>
<feature type="domain" description="Putative restriction endonuclease" evidence="1">
    <location>
        <begin position="15"/>
        <end position="172"/>
    </location>
</feature>
<dbReference type="SUPFAM" id="SSF52980">
    <property type="entry name" value="Restriction endonuclease-like"/>
    <property type="match status" value="1"/>
</dbReference>
<gene>
    <name evidence="2" type="ORF">HNR20_001940</name>
</gene>
<proteinExistence type="predicted"/>
<dbReference type="InterPro" id="IPR011335">
    <property type="entry name" value="Restrct_endonuc-II-like"/>
</dbReference>
<dbReference type="GO" id="GO:0004519">
    <property type="term" value="F:endonuclease activity"/>
    <property type="evidence" value="ECO:0007669"/>
    <property type="project" value="UniProtKB-KW"/>
</dbReference>